<feature type="signal peptide" evidence="3">
    <location>
        <begin position="1"/>
        <end position="18"/>
    </location>
</feature>
<evidence type="ECO:0000256" key="2">
    <source>
        <dbReference type="ARBA" id="ARBA00023157"/>
    </source>
</evidence>
<dbReference type="PROSITE" id="PS00639">
    <property type="entry name" value="THIOL_PROTEASE_HIS"/>
    <property type="match status" value="1"/>
</dbReference>
<feature type="chain" id="PRO_5018671959" evidence="3">
    <location>
        <begin position="19"/>
        <end position="183"/>
    </location>
</feature>
<dbReference type="GO" id="GO:0008234">
    <property type="term" value="F:cysteine-type peptidase activity"/>
    <property type="evidence" value="ECO:0007669"/>
    <property type="project" value="InterPro"/>
</dbReference>
<evidence type="ECO:0000256" key="3">
    <source>
        <dbReference type="SAM" id="SignalP"/>
    </source>
</evidence>
<dbReference type="InterPro" id="IPR013128">
    <property type="entry name" value="Peptidase_C1A"/>
</dbReference>
<dbReference type="SUPFAM" id="SSF54001">
    <property type="entry name" value="Cysteine proteinases"/>
    <property type="match status" value="1"/>
</dbReference>
<proteinExistence type="inferred from homology"/>
<gene>
    <name evidence="5" type="primary">Os04g0650000_0</name>
    <name evidence="5" type="ORF">Zm00014a_037426</name>
</gene>
<protein>
    <submittedName>
        <fullName evidence="5">Oryzain alpha chain</fullName>
    </submittedName>
</protein>
<keyword evidence="2" id="KW-1015">Disulfide bond</keyword>
<evidence type="ECO:0000256" key="1">
    <source>
        <dbReference type="ARBA" id="ARBA00008455"/>
    </source>
</evidence>
<sequence length="183" mass="19475">MEAISNNMLALGILVADSVVLVDEMVTSKIFQISRSADVQRPPPFGISLCISVHKGEQSRVASGAHRGQGFNGGLMDYAFEFIINNGGIDTEKDCPYKGTDGRCDVNRKNAKVVTIDTYEDVPANDEKSLQKAVANQPVSVAIEAAGTTFQLYSSGIFTGSCGTALDHGVTAVGYGTENDKDY</sequence>
<comment type="caution">
    <text evidence="5">The sequence shown here is derived from an EMBL/GenBank/DDBJ whole genome shotgun (WGS) entry which is preliminary data.</text>
</comment>
<organism evidence="5">
    <name type="scientific">Zea mays</name>
    <name type="common">Maize</name>
    <dbReference type="NCBI Taxonomy" id="4577"/>
    <lineage>
        <taxon>Eukaryota</taxon>
        <taxon>Viridiplantae</taxon>
        <taxon>Streptophyta</taxon>
        <taxon>Embryophyta</taxon>
        <taxon>Tracheophyta</taxon>
        <taxon>Spermatophyta</taxon>
        <taxon>Magnoliopsida</taxon>
        <taxon>Liliopsida</taxon>
        <taxon>Poales</taxon>
        <taxon>Poaceae</taxon>
        <taxon>PACMAD clade</taxon>
        <taxon>Panicoideae</taxon>
        <taxon>Andropogonodae</taxon>
        <taxon>Andropogoneae</taxon>
        <taxon>Tripsacinae</taxon>
        <taxon>Zea</taxon>
    </lineage>
</organism>
<dbReference type="Gene3D" id="3.90.70.10">
    <property type="entry name" value="Cysteine proteinases"/>
    <property type="match status" value="1"/>
</dbReference>
<dbReference type="InterPro" id="IPR039417">
    <property type="entry name" value="Peptidase_C1A_papain-like"/>
</dbReference>
<accession>A0A3L6DEK4</accession>
<dbReference type="InterPro" id="IPR038765">
    <property type="entry name" value="Papain-like_cys_pep_sf"/>
</dbReference>
<feature type="domain" description="Peptidase C1A papain C-terminal" evidence="4">
    <location>
        <begin position="15"/>
        <end position="183"/>
    </location>
</feature>
<dbReference type="GO" id="GO:0006508">
    <property type="term" value="P:proteolysis"/>
    <property type="evidence" value="ECO:0007669"/>
    <property type="project" value="InterPro"/>
</dbReference>
<dbReference type="Pfam" id="PF00112">
    <property type="entry name" value="Peptidase_C1"/>
    <property type="match status" value="1"/>
</dbReference>
<evidence type="ECO:0000313" key="5">
    <source>
        <dbReference type="EMBL" id="PWZ06577.1"/>
    </source>
</evidence>
<dbReference type="InterPro" id="IPR000668">
    <property type="entry name" value="Peptidase_C1A_C"/>
</dbReference>
<dbReference type="PANTHER" id="PTHR12411">
    <property type="entry name" value="CYSTEINE PROTEASE FAMILY C1-RELATED"/>
    <property type="match status" value="1"/>
</dbReference>
<dbReference type="EMBL" id="NCVQ01000010">
    <property type="protein sequence ID" value="PWZ06577.1"/>
    <property type="molecule type" value="Genomic_DNA"/>
</dbReference>
<dbReference type="AlphaFoldDB" id="A0A3L6DEK4"/>
<reference evidence="5" key="1">
    <citation type="journal article" date="2018" name="Nat. Genet.">
        <title>Extensive intraspecific gene order and gene structural variations between Mo17 and other maize genomes.</title>
        <authorList>
            <person name="Sun S."/>
            <person name="Zhou Y."/>
            <person name="Chen J."/>
            <person name="Shi J."/>
            <person name="Zhao H."/>
            <person name="Zhao H."/>
            <person name="Song W."/>
            <person name="Zhang M."/>
            <person name="Cui Y."/>
            <person name="Dong X."/>
            <person name="Liu H."/>
            <person name="Ma X."/>
            <person name="Jiao Y."/>
            <person name="Wang B."/>
            <person name="Wei X."/>
            <person name="Stein J.C."/>
            <person name="Glaubitz J.C."/>
            <person name="Lu F."/>
            <person name="Yu G."/>
            <person name="Liang C."/>
            <person name="Fengler K."/>
            <person name="Li B."/>
            <person name="Rafalski A."/>
            <person name="Schnable P.S."/>
            <person name="Ware D.H."/>
            <person name="Buckler E.S."/>
            <person name="Lai J."/>
        </authorList>
    </citation>
    <scope>NUCLEOTIDE SEQUENCE [LARGE SCALE GENOMIC DNA]</scope>
    <source>
        <tissue evidence="5">Seedling</tissue>
    </source>
</reference>
<evidence type="ECO:0000259" key="4">
    <source>
        <dbReference type="SMART" id="SM00645"/>
    </source>
</evidence>
<dbReference type="InterPro" id="IPR025660">
    <property type="entry name" value="Pept_his_AS"/>
</dbReference>
<keyword evidence="3" id="KW-0732">Signal</keyword>
<name>A0A3L6DEK4_MAIZE</name>
<dbReference type="SMART" id="SM00645">
    <property type="entry name" value="Pept_C1"/>
    <property type="match status" value="1"/>
</dbReference>
<dbReference type="CDD" id="cd02248">
    <property type="entry name" value="Peptidase_C1A"/>
    <property type="match status" value="1"/>
</dbReference>
<dbReference type="Proteomes" id="UP000251960">
    <property type="component" value="Chromosome 9"/>
</dbReference>
<comment type="similarity">
    <text evidence="1">Belongs to the peptidase C1 family.</text>
</comment>